<dbReference type="InterPro" id="IPR036259">
    <property type="entry name" value="MFS_trans_sf"/>
</dbReference>
<dbReference type="PROSITE" id="PS50850">
    <property type="entry name" value="MFS"/>
    <property type="match status" value="1"/>
</dbReference>
<dbReference type="CDD" id="cd17482">
    <property type="entry name" value="MFS_YxiO_like"/>
    <property type="match status" value="1"/>
</dbReference>
<evidence type="ECO:0000256" key="5">
    <source>
        <dbReference type="ARBA" id="ARBA00023136"/>
    </source>
</evidence>
<dbReference type="Pfam" id="PF11700">
    <property type="entry name" value="ATG22"/>
    <property type="match status" value="1"/>
</dbReference>
<feature type="transmembrane region" description="Helical" evidence="6">
    <location>
        <begin position="326"/>
        <end position="348"/>
    </location>
</feature>
<dbReference type="RefSeq" id="WP_094924140.1">
    <property type="nucleotide sequence ID" value="NZ_NPIA01000003.1"/>
</dbReference>
<dbReference type="GO" id="GO:0022857">
    <property type="term" value="F:transmembrane transporter activity"/>
    <property type="evidence" value="ECO:0007669"/>
    <property type="project" value="InterPro"/>
</dbReference>
<feature type="transmembrane region" description="Helical" evidence="6">
    <location>
        <begin position="178"/>
        <end position="199"/>
    </location>
</feature>
<feature type="transmembrane region" description="Helical" evidence="6">
    <location>
        <begin position="301"/>
        <end position="320"/>
    </location>
</feature>
<organism evidence="8 9">
    <name type="scientific">Lottiidibacillus patelloidae</name>
    <dbReference type="NCBI Taxonomy" id="2670334"/>
    <lineage>
        <taxon>Bacteria</taxon>
        <taxon>Bacillati</taxon>
        <taxon>Bacillota</taxon>
        <taxon>Bacilli</taxon>
        <taxon>Bacillales</taxon>
        <taxon>Bacillaceae</taxon>
        <taxon>Lottiidibacillus</taxon>
    </lineage>
</organism>
<feature type="transmembrane region" description="Helical" evidence="6">
    <location>
        <begin position="147"/>
        <end position="166"/>
    </location>
</feature>
<dbReference type="InterPro" id="IPR024671">
    <property type="entry name" value="Atg22-like"/>
</dbReference>
<protein>
    <submittedName>
        <fullName evidence="8">MFS transporter</fullName>
    </submittedName>
</protein>
<sequence length="423" mass="46887">MNPKRKEIWSWTMYDWANSAFVTTIMAAVLPIYYANVAGSGLDKGVATQYWGYTQSIAALLIVFLAPILGAIADYSSSKMKFLRFFAYMGMIASVLLAFVGEGDYLFASLIVIIGTIGFSGGNSFYDAFLPDIANNNEIDRISARGYAFGYIGGGILLAINLAMIMKYEWFNIPNGTVATQISFVTVGIWWFVFSIPMFKNVKERKNVVEKMNGSYISIGFKRVATTFKDIKQYKQVLIFLIAFWLFNDGISTIIKMATIYGAEIGIGTNELIQALLITQFVGIPCAFFFGWLAQKIKPKRALYIALWMYVFIVILGYFMTSAIHFYILAICVGLVQGGAQAISRSIFGSMTPKNKRAEFFGFYGISAKFSAVFGPAALAYVGYLTGSNRLGILLLVVFFLAGIFILSKVDIEKGKEEAMNSN</sequence>
<dbReference type="AlphaFoldDB" id="A0A263BV80"/>
<evidence type="ECO:0000256" key="2">
    <source>
        <dbReference type="ARBA" id="ARBA00022448"/>
    </source>
</evidence>
<comment type="caution">
    <text evidence="8">The sequence shown here is derived from an EMBL/GenBank/DDBJ whole genome shotgun (WGS) entry which is preliminary data.</text>
</comment>
<dbReference type="PANTHER" id="PTHR23519">
    <property type="entry name" value="AUTOPHAGY-RELATED PROTEIN 22"/>
    <property type="match status" value="1"/>
</dbReference>
<dbReference type="EMBL" id="NPIA01000003">
    <property type="protein sequence ID" value="OZM57462.1"/>
    <property type="molecule type" value="Genomic_DNA"/>
</dbReference>
<keyword evidence="2" id="KW-0813">Transport</keyword>
<dbReference type="InterPro" id="IPR020846">
    <property type="entry name" value="MFS_dom"/>
</dbReference>
<feature type="transmembrane region" description="Helical" evidence="6">
    <location>
        <begin position="237"/>
        <end position="260"/>
    </location>
</feature>
<feature type="transmembrane region" description="Helical" evidence="6">
    <location>
        <begin position="82"/>
        <end position="100"/>
    </location>
</feature>
<evidence type="ECO:0000313" key="8">
    <source>
        <dbReference type="EMBL" id="OZM57462.1"/>
    </source>
</evidence>
<dbReference type="Proteomes" id="UP000217083">
    <property type="component" value="Unassembled WGS sequence"/>
</dbReference>
<feature type="transmembrane region" description="Helical" evidence="6">
    <location>
        <begin position="272"/>
        <end position="294"/>
    </location>
</feature>
<gene>
    <name evidence="8" type="ORF">CIB95_08385</name>
</gene>
<feature type="transmembrane region" description="Helical" evidence="6">
    <location>
        <begin position="106"/>
        <end position="126"/>
    </location>
</feature>
<feature type="transmembrane region" description="Helical" evidence="6">
    <location>
        <begin position="360"/>
        <end position="384"/>
    </location>
</feature>
<dbReference type="PANTHER" id="PTHR23519:SF1">
    <property type="entry name" value="AUTOPHAGY-RELATED PROTEIN 22"/>
    <property type="match status" value="1"/>
</dbReference>
<reference evidence="8 9" key="2">
    <citation type="submission" date="2017-09" db="EMBL/GenBank/DDBJ databases">
        <title>Bacillus patelloidae sp. nov., isolated from the intestinal tract of a marine limpet.</title>
        <authorList>
            <person name="Liu R."/>
            <person name="Dong C."/>
            <person name="Shao Z."/>
        </authorList>
    </citation>
    <scope>NUCLEOTIDE SEQUENCE [LARGE SCALE GENOMIC DNA]</scope>
    <source>
        <strain evidence="8 9">SA5d-4</strain>
    </source>
</reference>
<evidence type="ECO:0000313" key="9">
    <source>
        <dbReference type="Proteomes" id="UP000217083"/>
    </source>
</evidence>
<comment type="subcellular location">
    <subcellularLocation>
        <location evidence="1">Cell membrane</location>
        <topology evidence="1">Multi-pass membrane protein</topology>
    </subcellularLocation>
</comment>
<feature type="transmembrane region" description="Helical" evidence="6">
    <location>
        <begin position="12"/>
        <end position="33"/>
    </location>
</feature>
<evidence type="ECO:0000256" key="1">
    <source>
        <dbReference type="ARBA" id="ARBA00004651"/>
    </source>
</evidence>
<feature type="transmembrane region" description="Helical" evidence="6">
    <location>
        <begin position="390"/>
        <end position="407"/>
    </location>
</feature>
<dbReference type="InterPro" id="IPR050495">
    <property type="entry name" value="ATG22/LtaA_families"/>
</dbReference>
<dbReference type="SUPFAM" id="SSF103473">
    <property type="entry name" value="MFS general substrate transporter"/>
    <property type="match status" value="1"/>
</dbReference>
<keyword evidence="9" id="KW-1185">Reference proteome</keyword>
<dbReference type="GO" id="GO:0005886">
    <property type="term" value="C:plasma membrane"/>
    <property type="evidence" value="ECO:0007669"/>
    <property type="project" value="UniProtKB-SubCell"/>
</dbReference>
<accession>A0A263BV80</accession>
<reference evidence="9" key="1">
    <citation type="submission" date="2017-08" db="EMBL/GenBank/DDBJ databases">
        <authorList>
            <person name="Huang Z."/>
        </authorList>
    </citation>
    <scope>NUCLEOTIDE SEQUENCE [LARGE SCALE GENOMIC DNA]</scope>
    <source>
        <strain evidence="9">SA5d-4</strain>
    </source>
</reference>
<feature type="domain" description="Major facilitator superfamily (MFS) profile" evidence="7">
    <location>
        <begin position="236"/>
        <end position="423"/>
    </location>
</feature>
<evidence type="ECO:0000259" key="7">
    <source>
        <dbReference type="PROSITE" id="PS50850"/>
    </source>
</evidence>
<keyword evidence="5 6" id="KW-0472">Membrane</keyword>
<evidence type="ECO:0000256" key="6">
    <source>
        <dbReference type="SAM" id="Phobius"/>
    </source>
</evidence>
<keyword evidence="3 6" id="KW-0812">Transmembrane</keyword>
<dbReference type="Gene3D" id="1.20.1250.20">
    <property type="entry name" value="MFS general substrate transporter like domains"/>
    <property type="match status" value="2"/>
</dbReference>
<name>A0A263BV80_9BACI</name>
<evidence type="ECO:0000256" key="3">
    <source>
        <dbReference type="ARBA" id="ARBA00022692"/>
    </source>
</evidence>
<evidence type="ECO:0000256" key="4">
    <source>
        <dbReference type="ARBA" id="ARBA00022989"/>
    </source>
</evidence>
<feature type="transmembrane region" description="Helical" evidence="6">
    <location>
        <begin position="53"/>
        <end position="75"/>
    </location>
</feature>
<keyword evidence="4 6" id="KW-1133">Transmembrane helix</keyword>
<proteinExistence type="predicted"/>